<gene>
    <name evidence="2" type="ORF">DK847_15305</name>
</gene>
<dbReference type="Pfam" id="PF05494">
    <property type="entry name" value="MlaC"/>
    <property type="match status" value="1"/>
</dbReference>
<accession>A0A2W2ATX1</accession>
<sequence length="196" mass="21312">MSKTRPLLSAALTRRAALAGLAVAFASPALAGPEEAAIAYMKKVAKDMLAAHRQGTVASFKRAIQRHADVASIADYSLGQYKSKLQPSQKQAYYSGTASFMARYFADQSRDYVVSKYEIGDADADGSDINVDTKVYLMNGQSYTVVWRLGKRGGGFKVEDAKVMGFSLTYLQRGIFTSFLSKRNGDVAQLVAALNR</sequence>
<evidence type="ECO:0000313" key="3">
    <source>
        <dbReference type="Proteomes" id="UP000248795"/>
    </source>
</evidence>
<name>A0A2W2ATX1_9HYPH</name>
<dbReference type="InterPro" id="IPR042245">
    <property type="entry name" value="Tgt2/MlaC_sf"/>
</dbReference>
<organism evidence="2 3">
    <name type="scientific">Aestuariivirga litoralis</name>
    <dbReference type="NCBI Taxonomy" id="2650924"/>
    <lineage>
        <taxon>Bacteria</taxon>
        <taxon>Pseudomonadati</taxon>
        <taxon>Pseudomonadota</taxon>
        <taxon>Alphaproteobacteria</taxon>
        <taxon>Hyphomicrobiales</taxon>
        <taxon>Aestuariivirgaceae</taxon>
        <taxon>Aestuariivirga</taxon>
    </lineage>
</organism>
<feature type="signal peptide" evidence="1">
    <location>
        <begin position="1"/>
        <end position="31"/>
    </location>
</feature>
<proteinExistence type="predicted"/>
<dbReference type="InterPro" id="IPR006311">
    <property type="entry name" value="TAT_signal"/>
</dbReference>
<dbReference type="RefSeq" id="WP_111199394.1">
    <property type="nucleotide sequence ID" value="NZ_QKVK01000007.1"/>
</dbReference>
<dbReference type="AlphaFoldDB" id="A0A2W2ATX1"/>
<keyword evidence="1" id="KW-0732">Signal</keyword>
<feature type="chain" id="PRO_5016066195" evidence="1">
    <location>
        <begin position="32"/>
        <end position="196"/>
    </location>
</feature>
<protein>
    <submittedName>
        <fullName evidence="2">Toluene tolerance protein</fullName>
    </submittedName>
</protein>
<reference evidence="3" key="1">
    <citation type="submission" date="2018-06" db="EMBL/GenBank/DDBJ databases">
        <title>Aestuariibacter litoralis strain KCTC 52945T.</title>
        <authorList>
            <person name="Li X."/>
            <person name="Salam N."/>
            <person name="Li J.-L."/>
            <person name="Chen Y.-M."/>
            <person name="Yang Z.-W."/>
            <person name="Zhang L.-Y."/>
            <person name="Han M.-X."/>
            <person name="Xiao M."/>
            <person name="Li W.-J."/>
        </authorList>
    </citation>
    <scope>NUCLEOTIDE SEQUENCE [LARGE SCALE GENOMIC DNA]</scope>
    <source>
        <strain evidence="3">KCTC 52945</strain>
    </source>
</reference>
<keyword evidence="3" id="KW-1185">Reference proteome</keyword>
<dbReference type="PROSITE" id="PS51318">
    <property type="entry name" value="TAT"/>
    <property type="match status" value="1"/>
</dbReference>
<dbReference type="InterPro" id="IPR008869">
    <property type="entry name" value="MlaC/ttg2D"/>
</dbReference>
<dbReference type="Proteomes" id="UP000248795">
    <property type="component" value="Unassembled WGS sequence"/>
</dbReference>
<evidence type="ECO:0000256" key="1">
    <source>
        <dbReference type="SAM" id="SignalP"/>
    </source>
</evidence>
<evidence type="ECO:0000313" key="2">
    <source>
        <dbReference type="EMBL" id="PZF76010.1"/>
    </source>
</evidence>
<dbReference type="Gene3D" id="3.10.450.710">
    <property type="entry name" value="Tgt2/MlaC"/>
    <property type="match status" value="1"/>
</dbReference>
<dbReference type="EMBL" id="QKVK01000007">
    <property type="protein sequence ID" value="PZF76010.1"/>
    <property type="molecule type" value="Genomic_DNA"/>
</dbReference>
<comment type="caution">
    <text evidence="2">The sequence shown here is derived from an EMBL/GenBank/DDBJ whole genome shotgun (WGS) entry which is preliminary data.</text>
</comment>